<dbReference type="InterPro" id="IPR011011">
    <property type="entry name" value="Znf_FYVE_PHD"/>
</dbReference>
<dbReference type="OrthoDB" id="64937at2759"/>
<reference evidence="7" key="2">
    <citation type="submission" date="2019-06" db="EMBL/GenBank/DDBJ databases">
        <title>Genomics analysis of Aphanomyces spp. identifies a new class of oomycete effector associated with host adaptation.</title>
        <authorList>
            <person name="Gaulin E."/>
        </authorList>
    </citation>
    <scope>NUCLEOTIDE SEQUENCE</scope>
    <source>
        <strain evidence="7">CBS 578.67</strain>
    </source>
</reference>
<dbReference type="Pfam" id="PF01363">
    <property type="entry name" value="FYVE"/>
    <property type="match status" value="1"/>
</dbReference>
<dbReference type="PROSITE" id="PS50178">
    <property type="entry name" value="ZF_FYVE"/>
    <property type="match status" value="1"/>
</dbReference>
<dbReference type="InterPro" id="IPR052727">
    <property type="entry name" value="Rab4/Rab5_effector"/>
</dbReference>
<organism evidence="8 9">
    <name type="scientific">Aphanomyces stellatus</name>
    <dbReference type="NCBI Taxonomy" id="120398"/>
    <lineage>
        <taxon>Eukaryota</taxon>
        <taxon>Sar</taxon>
        <taxon>Stramenopiles</taxon>
        <taxon>Oomycota</taxon>
        <taxon>Saprolegniomycetes</taxon>
        <taxon>Saprolegniales</taxon>
        <taxon>Verrucalvaceae</taxon>
        <taxon>Aphanomyces</taxon>
    </lineage>
</organism>
<evidence type="ECO:0000313" key="8">
    <source>
        <dbReference type="EMBL" id="VFT98859.1"/>
    </source>
</evidence>
<protein>
    <submittedName>
        <fullName evidence="8">Aste57867_22192 protein</fullName>
    </submittedName>
</protein>
<dbReference type="Proteomes" id="UP000332933">
    <property type="component" value="Unassembled WGS sequence"/>
</dbReference>
<evidence type="ECO:0000256" key="5">
    <source>
        <dbReference type="SAM" id="MobiDB-lite"/>
    </source>
</evidence>
<dbReference type="InterPro" id="IPR023393">
    <property type="entry name" value="START-like_dom_sf"/>
</dbReference>
<keyword evidence="1" id="KW-0479">Metal-binding</keyword>
<dbReference type="PANTHER" id="PTHR13510">
    <property type="entry name" value="FYVE-FINGER-CONTAINING RAB5 EFFECTOR PROTEIN RABENOSYN-5-RELATED"/>
    <property type="match status" value="1"/>
</dbReference>
<evidence type="ECO:0000256" key="3">
    <source>
        <dbReference type="ARBA" id="ARBA00022833"/>
    </source>
</evidence>
<dbReference type="InterPro" id="IPR000306">
    <property type="entry name" value="Znf_FYVE"/>
</dbReference>
<feature type="region of interest" description="Disordered" evidence="5">
    <location>
        <begin position="334"/>
        <end position="365"/>
    </location>
</feature>
<dbReference type="SMART" id="SM00064">
    <property type="entry name" value="FYVE"/>
    <property type="match status" value="1"/>
</dbReference>
<keyword evidence="9" id="KW-1185">Reference proteome</keyword>
<evidence type="ECO:0000256" key="2">
    <source>
        <dbReference type="ARBA" id="ARBA00022771"/>
    </source>
</evidence>
<dbReference type="Gene3D" id="3.30.530.20">
    <property type="match status" value="1"/>
</dbReference>
<dbReference type="InterPro" id="IPR013083">
    <property type="entry name" value="Znf_RING/FYVE/PHD"/>
</dbReference>
<name>A0A485LK82_9STRA</name>
<dbReference type="AlphaFoldDB" id="A0A485LK82"/>
<gene>
    <name evidence="8" type="primary">Aste57867_22192</name>
    <name evidence="7" type="ORF">As57867_022123</name>
    <name evidence="8" type="ORF">ASTE57867_22192</name>
</gene>
<dbReference type="GO" id="GO:0008270">
    <property type="term" value="F:zinc ion binding"/>
    <property type="evidence" value="ECO:0007669"/>
    <property type="project" value="UniProtKB-KW"/>
</dbReference>
<keyword evidence="2 4" id="KW-0863">Zinc-finger</keyword>
<keyword evidence="3" id="KW-0862">Zinc</keyword>
<dbReference type="InterPro" id="IPR017455">
    <property type="entry name" value="Znf_FYVE-rel"/>
</dbReference>
<proteinExistence type="predicted"/>
<evidence type="ECO:0000313" key="7">
    <source>
        <dbReference type="EMBL" id="KAF0685989.1"/>
    </source>
</evidence>
<dbReference type="EMBL" id="VJMH01007021">
    <property type="protein sequence ID" value="KAF0685989.1"/>
    <property type="molecule type" value="Genomic_DNA"/>
</dbReference>
<dbReference type="CDD" id="cd00065">
    <property type="entry name" value="FYVE_like_SF"/>
    <property type="match status" value="1"/>
</dbReference>
<accession>A0A485LK82</accession>
<sequence length="467" mass="52359">MPWPKGEFFHCAALDDNVRAELIEEAKMACKYLVVNATTADSAPIDSVVVNVKTGRHATLRRVKDKVDASLDGMVAHTRVRATIDEVSDFFYVDSHAKGQLVSRVMGDRVVDRTRLYSLVERPIVEAASQPLHYVGVEWALQKHPNIPARDTCCLDYQDEFSFMDQTTGDERRGWARCTHSVDIDACPDLEKQFGVIRATVVRSGHVFLESTDSGMLDYFRVLFVDPGGAILKRFAPLVHKNIVKPYGLAVLNLEEHFVKQRMKPMLDMPSHFKEKKEIDYCMQCYGRFKWMSVKKQCRSCGDVVCHKCSSVWAIDLDMVTSVKVDLCQECVTGEPKRPPRETAATSSMSFPSGGGYVHNPTRPHSYRTSMYRPTGEFQPAAMPHQGNQHTAHHMHLPQRSISAGQAPIAAIHNNVCPPMLGENEGDDLDSDIHILSPDQWRRSSSMASSIQDGTLTLRSDSSSIYL</sequence>
<evidence type="ECO:0000259" key="6">
    <source>
        <dbReference type="PROSITE" id="PS50178"/>
    </source>
</evidence>
<dbReference type="EMBL" id="CAADRA010007047">
    <property type="protein sequence ID" value="VFT98859.1"/>
    <property type="molecule type" value="Genomic_DNA"/>
</dbReference>
<evidence type="ECO:0000256" key="4">
    <source>
        <dbReference type="PROSITE-ProRule" id="PRU00091"/>
    </source>
</evidence>
<feature type="domain" description="FYVE-type" evidence="6">
    <location>
        <begin position="276"/>
        <end position="336"/>
    </location>
</feature>
<reference evidence="8 9" key="1">
    <citation type="submission" date="2019-03" db="EMBL/GenBank/DDBJ databases">
        <authorList>
            <person name="Gaulin E."/>
            <person name="Dumas B."/>
        </authorList>
    </citation>
    <scope>NUCLEOTIDE SEQUENCE [LARGE SCALE GENOMIC DNA]</scope>
    <source>
        <strain evidence="8">CBS 568.67</strain>
    </source>
</reference>
<evidence type="ECO:0000313" key="9">
    <source>
        <dbReference type="Proteomes" id="UP000332933"/>
    </source>
</evidence>
<dbReference type="SUPFAM" id="SSF57903">
    <property type="entry name" value="FYVE/PHD zinc finger"/>
    <property type="match status" value="1"/>
</dbReference>
<dbReference type="Gene3D" id="3.30.40.10">
    <property type="entry name" value="Zinc/RING finger domain, C3HC4 (zinc finger)"/>
    <property type="match status" value="1"/>
</dbReference>
<evidence type="ECO:0000256" key="1">
    <source>
        <dbReference type="ARBA" id="ARBA00022723"/>
    </source>
</evidence>
<dbReference type="PANTHER" id="PTHR13510:SF44">
    <property type="entry name" value="RABENOSYN-5"/>
    <property type="match status" value="1"/>
</dbReference>